<keyword evidence="3" id="KW-1185">Reference proteome</keyword>
<dbReference type="STRING" id="492660.SAMN05192566_2431"/>
<dbReference type="OrthoDB" id="9793561at2"/>
<evidence type="ECO:0000313" key="3">
    <source>
        <dbReference type="Proteomes" id="UP000198629"/>
    </source>
</evidence>
<dbReference type="AlphaFoldDB" id="A0A1G9ESH6"/>
<dbReference type="EMBL" id="FNFX01000005">
    <property type="protein sequence ID" value="SDK79080.1"/>
    <property type="molecule type" value="Genomic_DNA"/>
</dbReference>
<gene>
    <name evidence="2" type="ORF">SAMN05192566_2431</name>
</gene>
<dbReference type="Pfam" id="PF09694">
    <property type="entry name" value="Gcw_chp"/>
    <property type="match status" value="1"/>
</dbReference>
<evidence type="ECO:0000313" key="2">
    <source>
        <dbReference type="EMBL" id="SDK79080.1"/>
    </source>
</evidence>
<dbReference type="NCBIfam" id="TIGR02001">
    <property type="entry name" value="gcw_chp"/>
    <property type="match status" value="1"/>
</dbReference>
<proteinExistence type="predicted"/>
<organism evidence="2 3">
    <name type="scientific">Methylophilus rhizosphaerae</name>
    <dbReference type="NCBI Taxonomy" id="492660"/>
    <lineage>
        <taxon>Bacteria</taxon>
        <taxon>Pseudomonadati</taxon>
        <taxon>Pseudomonadota</taxon>
        <taxon>Betaproteobacteria</taxon>
        <taxon>Nitrosomonadales</taxon>
        <taxon>Methylophilaceae</taxon>
        <taxon>Methylophilus</taxon>
    </lineage>
</organism>
<dbReference type="InterPro" id="IPR010239">
    <property type="entry name" value="CHP02001"/>
</dbReference>
<keyword evidence="1" id="KW-0732">Signal</keyword>
<evidence type="ECO:0008006" key="4">
    <source>
        <dbReference type="Google" id="ProtNLM"/>
    </source>
</evidence>
<protein>
    <recommendedName>
        <fullName evidence="4">Lipoprotein</fullName>
    </recommendedName>
</protein>
<dbReference type="PROSITE" id="PS51257">
    <property type="entry name" value="PROKAR_LIPOPROTEIN"/>
    <property type="match status" value="1"/>
</dbReference>
<feature type="signal peptide" evidence="1">
    <location>
        <begin position="1"/>
        <end position="23"/>
    </location>
</feature>
<sequence length="279" mass="30896">MRRKKTACLLAAVLSGLSACGQAEEGSMTATGEGDAFSASPHHLSGNAGLYSDYLFRGISYGRGHVTAQAAIDYSHDNGFFLGLGYTNVNKDAIYGNTYEIDLYGGWKKAFANELTLTTGLITYYYPQNNHYVHQHPHVTELNAAVDYKQFNLKYSHSLTDWFGVNTVSMGHGMIGHHEMGTGDSKGSHYIEASYTTQWPDTGINWVFHVGHQSVHNYHIADYTDYSVGINKDFAIGSLKGWNAGLSYFVLDADDDWYVAGDGYKTARNKLFGYLRLSM</sequence>
<dbReference type="Proteomes" id="UP000198629">
    <property type="component" value="Unassembled WGS sequence"/>
</dbReference>
<evidence type="ECO:0000256" key="1">
    <source>
        <dbReference type="SAM" id="SignalP"/>
    </source>
</evidence>
<dbReference type="RefSeq" id="WP_091472425.1">
    <property type="nucleotide sequence ID" value="NZ_FNFX01000005.1"/>
</dbReference>
<feature type="chain" id="PRO_5011787415" description="Lipoprotein" evidence="1">
    <location>
        <begin position="24"/>
        <end position="279"/>
    </location>
</feature>
<accession>A0A1G9ESH6</accession>
<reference evidence="3" key="1">
    <citation type="submission" date="2016-10" db="EMBL/GenBank/DDBJ databases">
        <authorList>
            <person name="Varghese N."/>
            <person name="Submissions S."/>
        </authorList>
    </citation>
    <scope>NUCLEOTIDE SEQUENCE [LARGE SCALE GENOMIC DNA]</scope>
    <source>
        <strain evidence="3">CBMB127</strain>
    </source>
</reference>
<name>A0A1G9ESH6_9PROT</name>